<proteinExistence type="predicted"/>
<evidence type="ECO:0000256" key="2">
    <source>
        <dbReference type="SAM" id="Phobius"/>
    </source>
</evidence>
<accession>A0A1W2BEZ3</accession>
<keyword evidence="2" id="KW-0472">Membrane</keyword>
<evidence type="ECO:0000313" key="4">
    <source>
        <dbReference type="Proteomes" id="UP000192360"/>
    </source>
</evidence>
<sequence length="352" mass="41468">MGITKRMYEEIEDLKQKLYILREVLLNSKFSNIRKDRAIETVNVLLDNVNHHKTRALIIEHLDSLFNQFSDIEVNYDNSDLSNIIHTLEYLRDRLNMSDSYRNNSINSEEYYSKKINELESREAELRKFLEYNKNETEEQRRLAIETNEQLKVIENELNKKKKELELKEKQEDAKNDWEQKINETFDNLKEYLKPIENEHKRLNILYYAYAILCIITLILIVICEITLLYKISNSVELPKLNEYLIILLPLPIAGALMWGFIFQMNRAQRQLIAISNNIHSIKYIQGLLLSINNLSLDINDGITRVNSALDKIISNHLNRKVISNEVDLISEEGKDKIEIDKILKIISTVKK</sequence>
<evidence type="ECO:0000313" key="3">
    <source>
        <dbReference type="EMBL" id="SMC71302.1"/>
    </source>
</evidence>
<keyword evidence="2" id="KW-0812">Transmembrane</keyword>
<evidence type="ECO:0000256" key="1">
    <source>
        <dbReference type="SAM" id="Coils"/>
    </source>
</evidence>
<name>A0A1W2BEZ3_9FLAO</name>
<keyword evidence="2" id="KW-1133">Transmembrane helix</keyword>
<dbReference type="STRING" id="504486.SAMN05660703_2345"/>
<dbReference type="AlphaFoldDB" id="A0A1W2BEZ3"/>
<dbReference type="Proteomes" id="UP000192360">
    <property type="component" value="Unassembled WGS sequence"/>
</dbReference>
<gene>
    <name evidence="3" type="ORF">SAMN05660703_2345</name>
</gene>
<feature type="transmembrane region" description="Helical" evidence="2">
    <location>
        <begin position="205"/>
        <end position="232"/>
    </location>
</feature>
<reference evidence="3 4" key="1">
    <citation type="submission" date="2017-04" db="EMBL/GenBank/DDBJ databases">
        <authorList>
            <person name="Afonso C.L."/>
            <person name="Miller P.J."/>
            <person name="Scott M.A."/>
            <person name="Spackman E."/>
            <person name="Goraichik I."/>
            <person name="Dimitrov K.M."/>
            <person name="Suarez D.L."/>
            <person name="Swayne D.E."/>
        </authorList>
    </citation>
    <scope>NUCLEOTIDE SEQUENCE [LARGE SCALE GENOMIC DNA]</scope>
    <source>
        <strain evidence="3 4">DSM 21164</strain>
    </source>
</reference>
<dbReference type="EMBL" id="FWXO01000004">
    <property type="protein sequence ID" value="SMC71302.1"/>
    <property type="molecule type" value="Genomic_DNA"/>
</dbReference>
<feature type="coiled-coil region" evidence="1">
    <location>
        <begin position="144"/>
        <end position="188"/>
    </location>
</feature>
<protein>
    <submittedName>
        <fullName evidence="3">Uncharacterized protein</fullName>
    </submittedName>
</protein>
<keyword evidence="4" id="KW-1185">Reference proteome</keyword>
<keyword evidence="1" id="KW-0175">Coiled coil</keyword>
<feature type="transmembrane region" description="Helical" evidence="2">
    <location>
        <begin position="244"/>
        <end position="263"/>
    </location>
</feature>
<organism evidence="3 4">
    <name type="scientific">Cellulophaga tyrosinoxydans</name>
    <dbReference type="NCBI Taxonomy" id="504486"/>
    <lineage>
        <taxon>Bacteria</taxon>
        <taxon>Pseudomonadati</taxon>
        <taxon>Bacteroidota</taxon>
        <taxon>Flavobacteriia</taxon>
        <taxon>Flavobacteriales</taxon>
        <taxon>Flavobacteriaceae</taxon>
        <taxon>Cellulophaga</taxon>
    </lineage>
</organism>